<dbReference type="InterPro" id="IPR041657">
    <property type="entry name" value="HTH_17"/>
</dbReference>
<dbReference type="PATRIC" id="fig|751945.3.peg.2032"/>
<dbReference type="NCBIfam" id="TIGR01764">
    <property type="entry name" value="excise"/>
    <property type="match status" value="1"/>
</dbReference>
<dbReference type="SUPFAM" id="SSF46955">
    <property type="entry name" value="Putative DNA-binding domain"/>
    <property type="match status" value="1"/>
</dbReference>
<feature type="domain" description="Helix-turn-helix" evidence="1">
    <location>
        <begin position="7"/>
        <end position="54"/>
    </location>
</feature>
<dbReference type="STRING" id="751945.Theos_2087"/>
<dbReference type="HOGENOM" id="CLU_2884474_0_0_0"/>
<dbReference type="AlphaFoldDB" id="K7R7T2"/>
<keyword evidence="2" id="KW-0238">DNA-binding</keyword>
<reference evidence="2 3" key="1">
    <citation type="journal article" date="2013" name="Genome Announc.">
        <title>Whole Genome Sequencing of Thermus oshimai JL-2 and Thermus thermophilus JL-18, Incomplete Denitrifiers from the United States Great Basin.</title>
        <authorList>
            <person name="Murugapiran S.K."/>
            <person name="Huntemann M."/>
            <person name="Wei C.L."/>
            <person name="Han J."/>
            <person name="Detter J.C."/>
            <person name="Han C.S."/>
            <person name="Erkkila T.H."/>
            <person name="Teshima H."/>
            <person name="Chen A."/>
            <person name="Kyrpides N."/>
            <person name="Mavrommatis K."/>
            <person name="Markowitz V."/>
            <person name="Szeto E."/>
            <person name="Ivanova N."/>
            <person name="Pagani I."/>
            <person name="Lam J."/>
            <person name="McDonald A.I."/>
            <person name="Dodsworth J.A."/>
            <person name="Pati A."/>
            <person name="Goodwin L."/>
            <person name="Peters L."/>
            <person name="Pitluck S."/>
            <person name="Woyke T."/>
            <person name="Hedlund B.P."/>
        </authorList>
    </citation>
    <scope>NUCLEOTIDE SEQUENCE</scope>
    <source>
        <strain evidence="2 3">JL-2</strain>
    </source>
</reference>
<sequence>MDRKMALSPQEAADILGVSLPTVRKLLFTGRIRFARAGRRILIPVSALEAFLNGEEVKNAASR</sequence>
<organism evidence="2 3">
    <name type="scientific">Thermus oshimai JL-2</name>
    <dbReference type="NCBI Taxonomy" id="751945"/>
    <lineage>
        <taxon>Bacteria</taxon>
        <taxon>Thermotogati</taxon>
        <taxon>Deinococcota</taxon>
        <taxon>Deinococci</taxon>
        <taxon>Thermales</taxon>
        <taxon>Thermaceae</taxon>
        <taxon>Thermus</taxon>
    </lineage>
</organism>
<evidence type="ECO:0000313" key="3">
    <source>
        <dbReference type="Proteomes" id="UP000000211"/>
    </source>
</evidence>
<evidence type="ECO:0000259" key="1">
    <source>
        <dbReference type="Pfam" id="PF12728"/>
    </source>
</evidence>
<dbReference type="Pfam" id="PF12728">
    <property type="entry name" value="HTH_17"/>
    <property type="match status" value="1"/>
</dbReference>
<dbReference type="InterPro" id="IPR010093">
    <property type="entry name" value="SinI_DNA-bd"/>
</dbReference>
<name>K7R7T2_THEOS</name>
<evidence type="ECO:0000313" key="2">
    <source>
        <dbReference type="EMBL" id="AFV77084.1"/>
    </source>
</evidence>
<dbReference type="KEGG" id="tos:Theos_2087"/>
<dbReference type="Gene3D" id="1.10.10.10">
    <property type="entry name" value="Winged helix-like DNA-binding domain superfamily/Winged helix DNA-binding domain"/>
    <property type="match status" value="1"/>
</dbReference>
<dbReference type="Proteomes" id="UP000000211">
    <property type="component" value="Chromosome"/>
</dbReference>
<dbReference type="InterPro" id="IPR036388">
    <property type="entry name" value="WH-like_DNA-bd_sf"/>
</dbReference>
<gene>
    <name evidence="2" type="ORF">Theos_2087</name>
</gene>
<dbReference type="EMBL" id="CP003249">
    <property type="protein sequence ID" value="AFV77084.1"/>
    <property type="molecule type" value="Genomic_DNA"/>
</dbReference>
<keyword evidence="3" id="KW-1185">Reference proteome</keyword>
<dbReference type="GO" id="GO:0003677">
    <property type="term" value="F:DNA binding"/>
    <property type="evidence" value="ECO:0007669"/>
    <property type="project" value="UniProtKB-KW"/>
</dbReference>
<proteinExistence type="predicted"/>
<accession>K7R7T2</accession>
<dbReference type="InterPro" id="IPR009061">
    <property type="entry name" value="DNA-bd_dom_put_sf"/>
</dbReference>
<protein>
    <submittedName>
        <fullName evidence="2">DNA-binding protein, excisionase family</fullName>
    </submittedName>
</protein>